<protein>
    <recommendedName>
        <fullName evidence="3">TIGR02444 family protein</fullName>
    </recommendedName>
</protein>
<evidence type="ECO:0000313" key="2">
    <source>
        <dbReference type="Proteomes" id="UP001500074"/>
    </source>
</evidence>
<reference evidence="2" key="1">
    <citation type="journal article" date="2019" name="Int. J. Syst. Evol. Microbiol.">
        <title>The Global Catalogue of Microorganisms (GCM) 10K type strain sequencing project: providing services to taxonomists for standard genome sequencing and annotation.</title>
        <authorList>
            <consortium name="The Broad Institute Genomics Platform"/>
            <consortium name="The Broad Institute Genome Sequencing Center for Infectious Disease"/>
            <person name="Wu L."/>
            <person name="Ma J."/>
        </authorList>
    </citation>
    <scope>NUCLEOTIDE SEQUENCE [LARGE SCALE GENOMIC DNA]</scope>
    <source>
        <strain evidence="2">JCM 18472</strain>
    </source>
</reference>
<dbReference type="NCBIfam" id="TIGR02444">
    <property type="entry name" value="TIGR02444 family protein"/>
    <property type="match status" value="1"/>
</dbReference>
<gene>
    <name evidence="1" type="ORF">GCM10023342_22670</name>
</gene>
<dbReference type="InterPro" id="IPR012659">
    <property type="entry name" value="CHP02444"/>
</dbReference>
<evidence type="ECO:0000313" key="1">
    <source>
        <dbReference type="EMBL" id="GAA5176689.1"/>
    </source>
</evidence>
<dbReference type="Proteomes" id="UP001500074">
    <property type="component" value="Unassembled WGS sequence"/>
</dbReference>
<accession>A0ABP9RGS3</accession>
<evidence type="ECO:0008006" key="3">
    <source>
        <dbReference type="Google" id="ProtNLM"/>
    </source>
</evidence>
<name>A0ABP9RGS3_9GAMM</name>
<dbReference type="RefSeq" id="WP_051907540.1">
    <property type="nucleotide sequence ID" value="NZ_BAABKI010000023.1"/>
</dbReference>
<comment type="caution">
    <text evidence="1">The sequence shown here is derived from an EMBL/GenBank/DDBJ whole genome shotgun (WGS) entry which is preliminary data.</text>
</comment>
<dbReference type="EMBL" id="BAABKI010000023">
    <property type="protein sequence ID" value="GAA5176689.1"/>
    <property type="molecule type" value="Genomic_DNA"/>
</dbReference>
<dbReference type="Pfam" id="PF09523">
    <property type="entry name" value="DUF2390"/>
    <property type="match status" value="1"/>
</dbReference>
<sequence length="190" mass="20861">MTDHGTQSPFAVTAPDALWRYALAIYADPATASACLDLQDRADADVCELLWLGWLDQLGLVTTPNVRQVLAPVRAHQAHYTRPLRARRRALKSLARPGSPLDDWRERLKHAELMAERQALEQLQALTRCAAGVRPWRARDGDLHSRLARHLGGPLDDALAGSLAILAVGLRALHARTTCSTVATKPVTSR</sequence>
<proteinExistence type="predicted"/>
<organism evidence="1 2">
    <name type="scientific">Modicisalibacter zincidurans</name>
    <dbReference type="NCBI Taxonomy" id="1178777"/>
    <lineage>
        <taxon>Bacteria</taxon>
        <taxon>Pseudomonadati</taxon>
        <taxon>Pseudomonadota</taxon>
        <taxon>Gammaproteobacteria</taxon>
        <taxon>Oceanospirillales</taxon>
        <taxon>Halomonadaceae</taxon>
        <taxon>Modicisalibacter</taxon>
    </lineage>
</organism>
<keyword evidence="2" id="KW-1185">Reference proteome</keyword>